<feature type="compositionally biased region" description="Low complexity" evidence="1">
    <location>
        <begin position="52"/>
        <end position="61"/>
    </location>
</feature>
<evidence type="ECO:0000256" key="1">
    <source>
        <dbReference type="SAM" id="MobiDB-lite"/>
    </source>
</evidence>
<proteinExistence type="predicted"/>
<sequence>FPNPRRYIPYIGAVCGELPLRNLTMVNQDEEGVAHTDHSDDEGSRNRRPERQNNQQNQPQPDLDLKSTANEASGSGNANVISGGAHDGQQQPPYNESGNRSSAFDRLGTGGP</sequence>
<evidence type="ECO:0000313" key="2">
    <source>
        <dbReference type="EMBL" id="MED6164017.1"/>
    </source>
</evidence>
<reference evidence="2 3" key="1">
    <citation type="journal article" date="2023" name="Plants (Basel)">
        <title>Bridging the Gap: Combining Genomics and Transcriptomics Approaches to Understand Stylosanthes scabra, an Orphan Legume from the Brazilian Caatinga.</title>
        <authorList>
            <person name="Ferreira-Neto J.R.C."/>
            <person name="da Silva M.D."/>
            <person name="Binneck E."/>
            <person name="de Melo N.F."/>
            <person name="da Silva R.H."/>
            <person name="de Melo A.L.T.M."/>
            <person name="Pandolfi V."/>
            <person name="Bustamante F.O."/>
            <person name="Brasileiro-Vidal A.C."/>
            <person name="Benko-Iseppon A.M."/>
        </authorList>
    </citation>
    <scope>NUCLEOTIDE SEQUENCE [LARGE SCALE GENOMIC DNA]</scope>
    <source>
        <tissue evidence="2">Leaves</tissue>
    </source>
</reference>
<dbReference type="EMBL" id="JASCZI010122260">
    <property type="protein sequence ID" value="MED6164017.1"/>
    <property type="molecule type" value="Genomic_DNA"/>
</dbReference>
<keyword evidence="3" id="KW-1185">Reference proteome</keyword>
<comment type="caution">
    <text evidence="2">The sequence shown here is derived from an EMBL/GenBank/DDBJ whole genome shotgun (WGS) entry which is preliminary data.</text>
</comment>
<evidence type="ECO:0000313" key="3">
    <source>
        <dbReference type="Proteomes" id="UP001341840"/>
    </source>
</evidence>
<organism evidence="2 3">
    <name type="scientific">Stylosanthes scabra</name>
    <dbReference type="NCBI Taxonomy" id="79078"/>
    <lineage>
        <taxon>Eukaryota</taxon>
        <taxon>Viridiplantae</taxon>
        <taxon>Streptophyta</taxon>
        <taxon>Embryophyta</taxon>
        <taxon>Tracheophyta</taxon>
        <taxon>Spermatophyta</taxon>
        <taxon>Magnoliopsida</taxon>
        <taxon>eudicotyledons</taxon>
        <taxon>Gunneridae</taxon>
        <taxon>Pentapetalae</taxon>
        <taxon>rosids</taxon>
        <taxon>fabids</taxon>
        <taxon>Fabales</taxon>
        <taxon>Fabaceae</taxon>
        <taxon>Papilionoideae</taxon>
        <taxon>50 kb inversion clade</taxon>
        <taxon>dalbergioids sensu lato</taxon>
        <taxon>Dalbergieae</taxon>
        <taxon>Pterocarpus clade</taxon>
        <taxon>Stylosanthes</taxon>
    </lineage>
</organism>
<feature type="compositionally biased region" description="Polar residues" evidence="1">
    <location>
        <begin position="67"/>
        <end position="80"/>
    </location>
</feature>
<dbReference type="Proteomes" id="UP001341840">
    <property type="component" value="Unassembled WGS sequence"/>
</dbReference>
<name>A0ABU6URQ6_9FABA</name>
<feature type="region of interest" description="Disordered" evidence="1">
    <location>
        <begin position="27"/>
        <end position="112"/>
    </location>
</feature>
<feature type="compositionally biased region" description="Basic and acidic residues" evidence="1">
    <location>
        <begin position="32"/>
        <end position="51"/>
    </location>
</feature>
<feature type="non-terminal residue" evidence="2">
    <location>
        <position position="1"/>
    </location>
</feature>
<feature type="compositionally biased region" description="Polar residues" evidence="1">
    <location>
        <begin position="88"/>
        <end position="102"/>
    </location>
</feature>
<accession>A0ABU6URQ6</accession>
<gene>
    <name evidence="2" type="ORF">PIB30_085554</name>
</gene>
<protein>
    <submittedName>
        <fullName evidence="2">Uncharacterized protein</fullName>
    </submittedName>
</protein>